<keyword evidence="2" id="KW-0472">Membrane</keyword>
<name>A0A366KE24_9BIFI</name>
<dbReference type="Pfam" id="PF13829">
    <property type="entry name" value="DUF4191"/>
    <property type="match status" value="1"/>
</dbReference>
<evidence type="ECO:0000313" key="3">
    <source>
        <dbReference type="EMBL" id="RBP99966.1"/>
    </source>
</evidence>
<feature type="compositionally biased region" description="Basic residues" evidence="1">
    <location>
        <begin position="234"/>
        <end position="243"/>
    </location>
</feature>
<dbReference type="OrthoDB" id="8479889at2"/>
<dbReference type="Proteomes" id="UP000252345">
    <property type="component" value="Unassembled WGS sequence"/>
</dbReference>
<evidence type="ECO:0000256" key="2">
    <source>
        <dbReference type="SAM" id="Phobius"/>
    </source>
</evidence>
<evidence type="ECO:0000256" key="1">
    <source>
        <dbReference type="SAM" id="MobiDB-lite"/>
    </source>
</evidence>
<proteinExistence type="predicted"/>
<accession>A0A366KE24</accession>
<feature type="transmembrane region" description="Helical" evidence="2">
    <location>
        <begin position="34"/>
        <end position="57"/>
    </location>
</feature>
<evidence type="ECO:0008006" key="5">
    <source>
        <dbReference type="Google" id="ProtNLM"/>
    </source>
</evidence>
<reference evidence="3 4" key="1">
    <citation type="submission" date="2017-10" db="EMBL/GenBank/DDBJ databases">
        <title>Bifidobacterium xylocopum sp. nov. and Bifidobacterium aemilianum sp. nov., from the carpenter bee (Xylocopa violacea) digestive tract.</title>
        <authorList>
            <person name="Alberoni D."/>
            <person name="Baffoni L."/>
            <person name="Di Gioia D."/>
            <person name="Gaggia F."/>
            <person name="Biavati B."/>
        </authorList>
    </citation>
    <scope>NUCLEOTIDE SEQUENCE [LARGE SCALE GENOMIC DNA]</scope>
    <source>
        <strain evidence="3 4">XV2</strain>
    </source>
</reference>
<keyword evidence="4" id="KW-1185">Reference proteome</keyword>
<comment type="caution">
    <text evidence="3">The sequence shown here is derived from an EMBL/GenBank/DDBJ whole genome shotgun (WGS) entry which is preliminary data.</text>
</comment>
<protein>
    <recommendedName>
        <fullName evidence="5">DUF4191 domain-containing protein</fullName>
    </recommendedName>
</protein>
<dbReference type="AlphaFoldDB" id="A0A366KE24"/>
<feature type="transmembrane region" description="Helical" evidence="2">
    <location>
        <begin position="63"/>
        <end position="83"/>
    </location>
</feature>
<gene>
    <name evidence="3" type="ORF">CRD59_00405</name>
</gene>
<feature type="region of interest" description="Disordered" evidence="1">
    <location>
        <begin position="222"/>
        <end position="243"/>
    </location>
</feature>
<dbReference type="RefSeq" id="WP_113852628.1">
    <property type="nucleotide sequence ID" value="NZ_PDCH01000001.1"/>
</dbReference>
<organism evidence="3 4">
    <name type="scientific">Bifidobacterium xylocopae</name>
    <dbReference type="NCBI Taxonomy" id="2493119"/>
    <lineage>
        <taxon>Bacteria</taxon>
        <taxon>Bacillati</taxon>
        <taxon>Actinomycetota</taxon>
        <taxon>Actinomycetes</taxon>
        <taxon>Bifidobacteriales</taxon>
        <taxon>Bifidobacteriaceae</taxon>
        <taxon>Bifidobacterium</taxon>
    </lineage>
</organism>
<sequence length="243" mass="27304">MASDSKKDKKSKKSSTISQIRQIFKFTYADDRSLPWYMAVAFILPVLVAVAICLVMRTGWLTWILTILLGVMVGVLLATITLTRRSDRVGYRQMDGRPGAAGAVLANISKAGFDFPQDPVWIDPKTKDAVWRGSGRTGVYLVGEGDYGRVMKAMNREEERVRRITQGSAIPIYRISVGRGDKQVPLEKLQRTIIRKKVKLTSEELDQLKGRLKTLQMRQSSLNMPKGVDPTKVHVSRRALRGK</sequence>
<keyword evidence="2" id="KW-0812">Transmembrane</keyword>
<dbReference type="EMBL" id="PDCH01000001">
    <property type="protein sequence ID" value="RBP99966.1"/>
    <property type="molecule type" value="Genomic_DNA"/>
</dbReference>
<dbReference type="InterPro" id="IPR025445">
    <property type="entry name" value="DUF4191"/>
</dbReference>
<evidence type="ECO:0000313" key="4">
    <source>
        <dbReference type="Proteomes" id="UP000252345"/>
    </source>
</evidence>
<keyword evidence="2" id="KW-1133">Transmembrane helix</keyword>